<dbReference type="GO" id="GO:0016034">
    <property type="term" value="F:maleylacetoacetate isomerase activity"/>
    <property type="evidence" value="ECO:0007669"/>
    <property type="project" value="TreeGrafter"/>
</dbReference>
<dbReference type="InterPro" id="IPR036282">
    <property type="entry name" value="Glutathione-S-Trfase_C_sf"/>
</dbReference>
<dbReference type="CDD" id="cd03195">
    <property type="entry name" value="GST_C_4"/>
    <property type="match status" value="1"/>
</dbReference>
<gene>
    <name evidence="2" type="ORF">AAW51_0689</name>
</gene>
<dbReference type="PATRIC" id="fig|413882.6.peg.728"/>
<dbReference type="SUPFAM" id="SSF52833">
    <property type="entry name" value="Thioredoxin-like"/>
    <property type="match status" value="1"/>
</dbReference>
<accession>A0A0G3BLG8</accession>
<evidence type="ECO:0000313" key="3">
    <source>
        <dbReference type="Proteomes" id="UP000035352"/>
    </source>
</evidence>
<dbReference type="PANTHER" id="PTHR42673:SF21">
    <property type="entry name" value="GLUTATHIONE S-TRANSFERASE YFCF"/>
    <property type="match status" value="1"/>
</dbReference>
<dbReference type="Gene3D" id="1.20.1050.10">
    <property type="match status" value="1"/>
</dbReference>
<dbReference type="InterPro" id="IPR036249">
    <property type="entry name" value="Thioredoxin-like_sf"/>
</dbReference>
<dbReference type="AlphaFoldDB" id="A0A0G3BLG8"/>
<keyword evidence="3" id="KW-1185">Reference proteome</keyword>
<dbReference type="KEGG" id="pbh:AAW51_0689"/>
<dbReference type="Pfam" id="PF14834">
    <property type="entry name" value="GST_C_4"/>
    <property type="match status" value="1"/>
</dbReference>
<dbReference type="GO" id="GO:0006749">
    <property type="term" value="P:glutathione metabolic process"/>
    <property type="evidence" value="ECO:0007669"/>
    <property type="project" value="TreeGrafter"/>
</dbReference>
<dbReference type="InterPro" id="IPR040079">
    <property type="entry name" value="Glutathione_S-Trfase"/>
</dbReference>
<dbReference type="InterPro" id="IPR004045">
    <property type="entry name" value="Glutathione_S-Trfase_N"/>
</dbReference>
<dbReference type="Pfam" id="PF13409">
    <property type="entry name" value="GST_N_2"/>
    <property type="match status" value="1"/>
</dbReference>
<reference evidence="2 3" key="1">
    <citation type="submission" date="2015-05" db="EMBL/GenBank/DDBJ databases">
        <authorList>
            <person name="Tang B."/>
            <person name="Yu Y."/>
        </authorList>
    </citation>
    <scope>NUCLEOTIDE SEQUENCE [LARGE SCALE GENOMIC DNA]</scope>
    <source>
        <strain evidence="2 3">DSM 7029</strain>
    </source>
</reference>
<dbReference type="NCBIfam" id="NF011693">
    <property type="entry name" value="PRK15113.1"/>
    <property type="match status" value="1"/>
</dbReference>
<organism evidence="2 3">
    <name type="scientific">Caldimonas brevitalea</name>
    <dbReference type="NCBI Taxonomy" id="413882"/>
    <lineage>
        <taxon>Bacteria</taxon>
        <taxon>Pseudomonadati</taxon>
        <taxon>Pseudomonadota</taxon>
        <taxon>Betaproteobacteria</taxon>
        <taxon>Burkholderiales</taxon>
        <taxon>Sphaerotilaceae</taxon>
        <taxon>Caldimonas</taxon>
    </lineage>
</organism>
<dbReference type="OrthoDB" id="8857552at2"/>
<dbReference type="InterPro" id="IPR034338">
    <property type="entry name" value="GST_4_C"/>
</dbReference>
<dbReference type="SFLD" id="SFLDG00358">
    <property type="entry name" value="Main_(cytGST)"/>
    <property type="match status" value="1"/>
</dbReference>
<dbReference type="STRING" id="413882.AAW51_0689"/>
<dbReference type="Proteomes" id="UP000035352">
    <property type="component" value="Chromosome"/>
</dbReference>
<keyword evidence="2" id="KW-0808">Transferase</keyword>
<dbReference type="PANTHER" id="PTHR42673">
    <property type="entry name" value="MALEYLACETOACETATE ISOMERASE"/>
    <property type="match status" value="1"/>
</dbReference>
<dbReference type="PROSITE" id="PS50404">
    <property type="entry name" value="GST_NTER"/>
    <property type="match status" value="1"/>
</dbReference>
<proteinExistence type="predicted"/>
<sequence length="211" mass="23550">MSAQDLLLYVDAQYASPYAMSVFVALHEQGLSFEIQTVDLALKAQHEPGYATRSLTRRVPTLVHGGFALSESSAITEYLHEVFGGAVPLYPAEPQQRARARQVQAWLRSDLMPIRQERSTEVVFYGARKPALSIEAQAAAHKLFAAAEGLLPVGAEHLFGTWSIADVDLALMLNRLVLNGDAVPERLAHYARHQWQRPSVQQWVQQRRPPL</sequence>
<dbReference type="Gene3D" id="3.40.30.10">
    <property type="entry name" value="Glutaredoxin"/>
    <property type="match status" value="1"/>
</dbReference>
<protein>
    <submittedName>
        <fullName evidence="2">Glutathione S-transferase</fullName>
    </submittedName>
</protein>
<evidence type="ECO:0000313" key="2">
    <source>
        <dbReference type="EMBL" id="AKJ27380.1"/>
    </source>
</evidence>
<dbReference type="EMBL" id="CP011371">
    <property type="protein sequence ID" value="AKJ27380.1"/>
    <property type="molecule type" value="Genomic_DNA"/>
</dbReference>
<dbReference type="SFLD" id="SFLDS00019">
    <property type="entry name" value="Glutathione_Transferase_(cytos"/>
    <property type="match status" value="1"/>
</dbReference>
<dbReference type="GO" id="GO:0006559">
    <property type="term" value="P:L-phenylalanine catabolic process"/>
    <property type="evidence" value="ECO:0007669"/>
    <property type="project" value="TreeGrafter"/>
</dbReference>
<name>A0A0G3BLG8_9BURK</name>
<dbReference type="GO" id="GO:0004364">
    <property type="term" value="F:glutathione transferase activity"/>
    <property type="evidence" value="ECO:0007669"/>
    <property type="project" value="TreeGrafter"/>
</dbReference>
<evidence type="ECO:0000259" key="1">
    <source>
        <dbReference type="PROSITE" id="PS50404"/>
    </source>
</evidence>
<feature type="domain" description="GST N-terminal" evidence="1">
    <location>
        <begin position="6"/>
        <end position="87"/>
    </location>
</feature>
<dbReference type="SUPFAM" id="SSF47616">
    <property type="entry name" value="GST C-terminal domain-like"/>
    <property type="match status" value="1"/>
</dbReference>
<dbReference type="CDD" id="cd00570">
    <property type="entry name" value="GST_N_family"/>
    <property type="match status" value="1"/>
</dbReference>